<dbReference type="InterPro" id="IPR032710">
    <property type="entry name" value="NTF2-like_dom_sf"/>
</dbReference>
<accession>A0ABY9VG71</accession>
<keyword evidence="2" id="KW-1185">Reference proteome</keyword>
<sequence length="160" mass="18032">MRTRRRRRPGTHRSRDRGRYGETAVCFVDVPTVEISWSTGSGADFVRWTRAMAGRGDRGDRAVHRLGPAAIRIDGGRALAEPPLTVEWRIDIEWRIDVDGAQADLASACRPPHERDTHLVPVLTGPRLAVGPAELVGHRPSYRYLAWYLPGPQRRRSPPR</sequence>
<name>A0ABY9VG71_9ACTN</name>
<evidence type="ECO:0000313" key="2">
    <source>
        <dbReference type="Proteomes" id="UP001305606"/>
    </source>
</evidence>
<evidence type="ECO:0000313" key="1">
    <source>
        <dbReference type="EMBL" id="WNF00960.1"/>
    </source>
</evidence>
<evidence type="ECO:0008006" key="3">
    <source>
        <dbReference type="Google" id="ProtNLM"/>
    </source>
</evidence>
<dbReference type="EMBL" id="CP117522">
    <property type="protein sequence ID" value="WNF00960.1"/>
    <property type="molecule type" value="Genomic_DNA"/>
</dbReference>
<dbReference type="RefSeq" id="WP_311039301.1">
    <property type="nucleotide sequence ID" value="NZ_CP117522.1"/>
</dbReference>
<reference evidence="1 2" key="1">
    <citation type="submission" date="2023-02" db="EMBL/GenBank/DDBJ databases">
        <title>Streptomyces sp. SCA4-21 with antifungal activity against Fusarium oxysporum f. sp. cubense, Streptomyces sp. SCA2-17 with antifungal activity against Fusarium oxysporum f. sp. cubense.</title>
        <authorList>
            <person name="Qi D."/>
        </authorList>
    </citation>
    <scope>NUCLEOTIDE SEQUENCE [LARGE SCALE GENOMIC DNA]</scope>
    <source>
        <strain evidence="1 2">SCA4-21</strain>
    </source>
</reference>
<dbReference type="Proteomes" id="UP001305606">
    <property type="component" value="Chromosome"/>
</dbReference>
<dbReference type="SUPFAM" id="SSF54427">
    <property type="entry name" value="NTF2-like"/>
    <property type="match status" value="1"/>
</dbReference>
<proteinExistence type="predicted"/>
<organism evidence="1 2">
    <name type="scientific">Streptomyces luomodiensis</name>
    <dbReference type="NCBI Taxonomy" id="3026192"/>
    <lineage>
        <taxon>Bacteria</taxon>
        <taxon>Bacillati</taxon>
        <taxon>Actinomycetota</taxon>
        <taxon>Actinomycetes</taxon>
        <taxon>Kitasatosporales</taxon>
        <taxon>Streptomycetaceae</taxon>
        <taxon>Streptomyces</taxon>
    </lineage>
</organism>
<protein>
    <recommendedName>
        <fullName evidence="3">SRPBCC family protein</fullName>
    </recommendedName>
</protein>
<gene>
    <name evidence="1" type="ORF">PS467_39300</name>
</gene>